<dbReference type="PANTHER" id="PTHR12110:SF53">
    <property type="entry name" value="BLR5974 PROTEIN"/>
    <property type="match status" value="1"/>
</dbReference>
<dbReference type="EMBL" id="CP036276">
    <property type="protein sequence ID" value="QDU46619.1"/>
    <property type="molecule type" value="Genomic_DNA"/>
</dbReference>
<accession>A0A517ZVY0</accession>
<keyword evidence="2" id="KW-0413">Isomerase</keyword>
<reference evidence="2 3" key="1">
    <citation type="submission" date="2019-02" db="EMBL/GenBank/DDBJ databases">
        <title>Deep-cultivation of Planctomycetes and their phenomic and genomic characterization uncovers novel biology.</title>
        <authorList>
            <person name="Wiegand S."/>
            <person name="Jogler M."/>
            <person name="Boedeker C."/>
            <person name="Pinto D."/>
            <person name="Vollmers J."/>
            <person name="Rivas-Marin E."/>
            <person name="Kohn T."/>
            <person name="Peeters S.H."/>
            <person name="Heuer A."/>
            <person name="Rast P."/>
            <person name="Oberbeckmann S."/>
            <person name="Bunk B."/>
            <person name="Jeske O."/>
            <person name="Meyerdierks A."/>
            <person name="Storesund J.E."/>
            <person name="Kallscheuer N."/>
            <person name="Luecker S."/>
            <person name="Lage O.M."/>
            <person name="Pohl T."/>
            <person name="Merkel B.J."/>
            <person name="Hornburger P."/>
            <person name="Mueller R.-W."/>
            <person name="Bruemmer F."/>
            <person name="Labrenz M."/>
            <person name="Spormann A.M."/>
            <person name="Op den Camp H."/>
            <person name="Overmann J."/>
            <person name="Amann R."/>
            <person name="Jetten M.S.M."/>
            <person name="Mascher T."/>
            <person name="Medema M.H."/>
            <person name="Devos D.P."/>
            <person name="Kaster A.-K."/>
            <person name="Ovreas L."/>
            <person name="Rohde M."/>
            <person name="Galperin M.Y."/>
            <person name="Jogler C."/>
        </authorList>
    </citation>
    <scope>NUCLEOTIDE SEQUENCE [LARGE SCALE GENOMIC DNA]</scope>
    <source>
        <strain evidence="2 3">Mal52</strain>
    </source>
</reference>
<dbReference type="InterPro" id="IPR050312">
    <property type="entry name" value="IolE/XylAMocC-like"/>
</dbReference>
<gene>
    <name evidence="2" type="ORF">Mal52_51410</name>
</gene>
<dbReference type="RefSeq" id="WP_145379112.1">
    <property type="nucleotide sequence ID" value="NZ_CP036276.1"/>
</dbReference>
<protein>
    <submittedName>
        <fullName evidence="2">Xylose isomerase-like TIM barrel</fullName>
    </submittedName>
</protein>
<dbReference type="Pfam" id="PF01261">
    <property type="entry name" value="AP_endonuc_2"/>
    <property type="match status" value="1"/>
</dbReference>
<evidence type="ECO:0000259" key="1">
    <source>
        <dbReference type="Pfam" id="PF01261"/>
    </source>
</evidence>
<dbReference type="InterPro" id="IPR013022">
    <property type="entry name" value="Xyl_isomerase-like_TIM-brl"/>
</dbReference>
<dbReference type="Gene3D" id="3.20.20.150">
    <property type="entry name" value="Divalent-metal-dependent TIM barrel enzymes"/>
    <property type="match status" value="1"/>
</dbReference>
<evidence type="ECO:0000313" key="2">
    <source>
        <dbReference type="EMBL" id="QDU46619.1"/>
    </source>
</evidence>
<organism evidence="2 3">
    <name type="scientific">Symmachiella dynata</name>
    <dbReference type="NCBI Taxonomy" id="2527995"/>
    <lineage>
        <taxon>Bacteria</taxon>
        <taxon>Pseudomonadati</taxon>
        <taxon>Planctomycetota</taxon>
        <taxon>Planctomycetia</taxon>
        <taxon>Planctomycetales</taxon>
        <taxon>Planctomycetaceae</taxon>
        <taxon>Symmachiella</taxon>
    </lineage>
</organism>
<proteinExistence type="predicted"/>
<dbReference type="SUPFAM" id="SSF51658">
    <property type="entry name" value="Xylose isomerase-like"/>
    <property type="match status" value="1"/>
</dbReference>
<dbReference type="PANTHER" id="PTHR12110">
    <property type="entry name" value="HYDROXYPYRUVATE ISOMERASE"/>
    <property type="match status" value="1"/>
</dbReference>
<dbReference type="InterPro" id="IPR036237">
    <property type="entry name" value="Xyl_isomerase-like_sf"/>
</dbReference>
<evidence type="ECO:0000313" key="3">
    <source>
        <dbReference type="Proteomes" id="UP000319383"/>
    </source>
</evidence>
<keyword evidence="3" id="KW-1185">Reference proteome</keyword>
<dbReference type="GO" id="GO:0016853">
    <property type="term" value="F:isomerase activity"/>
    <property type="evidence" value="ECO:0007669"/>
    <property type="project" value="UniProtKB-KW"/>
</dbReference>
<sequence length="337" mass="36820">MSQNPKVILSAFADEGAVSKTAIEQMATLSALGLEYYSPRFVDVSGEVKNVMALTKQEIKKLNKLHADYGMHVTSIGSPIGKVKLLDVDDGSHNKFVPFKKYLATDVKTAIDRANQLDTKLIRGFSFYHPAGTDPAEHVDQAVDQLAQIVEACAAGGVIFGLEVEANLIGQNGRLLAELSRKVNSPHMVCIFDGGNLACQNLTPVECFDEYEAMRKHIGWMHIKDYAVDPTLSWTGVVDEERLKNFVPANVGDTGHEAILRDFRAHVTKLDKKMKKLGVPGVFLELEPHLKGGGQFGGFSGPDGLGVACRGLCSVLDYVGIDYDLRGFEHIRTARGF</sequence>
<dbReference type="Proteomes" id="UP000319383">
    <property type="component" value="Chromosome"/>
</dbReference>
<dbReference type="AlphaFoldDB" id="A0A517ZVY0"/>
<dbReference type="KEGG" id="sdyn:Mal52_51410"/>
<name>A0A517ZVY0_9PLAN</name>
<feature type="domain" description="Xylose isomerase-like TIM barrel" evidence="1">
    <location>
        <begin position="30"/>
        <end position="263"/>
    </location>
</feature>